<dbReference type="InterPro" id="IPR001593">
    <property type="entry name" value="Ribosomal_eS1"/>
</dbReference>
<dbReference type="GeneID" id="11261610"/>
<dbReference type="eggNOG" id="arCOG04186">
    <property type="taxonomic scope" value="Archaea"/>
</dbReference>
<dbReference type="Pfam" id="PF01015">
    <property type="entry name" value="Ribosomal_S3Ae"/>
    <property type="match status" value="1"/>
</dbReference>
<dbReference type="PATRIC" id="fig|768679.9.peg.727"/>
<comment type="similarity">
    <text evidence="3">Belongs to the eukaryotic ribosomal protein eS1 family.</text>
</comment>
<dbReference type="GO" id="GO:0006412">
    <property type="term" value="P:translation"/>
    <property type="evidence" value="ECO:0007669"/>
    <property type="project" value="UniProtKB-UniRule"/>
</dbReference>
<proteinExistence type="inferred from homology"/>
<dbReference type="KEGG" id="ttn:TTX_0716"/>
<keyword evidence="2 3" id="KW-0687">Ribonucleoprotein</keyword>
<evidence type="ECO:0000313" key="4">
    <source>
        <dbReference type="EMBL" id="CCC81373.1"/>
    </source>
</evidence>
<dbReference type="AlphaFoldDB" id="G4RP78"/>
<dbReference type="InterPro" id="IPR030838">
    <property type="entry name" value="Ribosomal_eS1_arc"/>
</dbReference>
<evidence type="ECO:0000256" key="1">
    <source>
        <dbReference type="ARBA" id="ARBA00022980"/>
    </source>
</evidence>
<dbReference type="RefSeq" id="WP_014126629.1">
    <property type="nucleotide sequence ID" value="NC_016070.1"/>
</dbReference>
<dbReference type="SMART" id="SM01397">
    <property type="entry name" value="Ribosomal_S3Ae"/>
    <property type="match status" value="1"/>
</dbReference>
<dbReference type="GO" id="GO:1990904">
    <property type="term" value="C:ribonucleoprotein complex"/>
    <property type="evidence" value="ECO:0007669"/>
    <property type="project" value="UniProtKB-KW"/>
</dbReference>
<dbReference type="GO" id="GO:0005840">
    <property type="term" value="C:ribosome"/>
    <property type="evidence" value="ECO:0007669"/>
    <property type="project" value="UniProtKB-KW"/>
</dbReference>
<accession>G4RP78</accession>
<evidence type="ECO:0000313" key="5">
    <source>
        <dbReference type="Proteomes" id="UP000002654"/>
    </source>
</evidence>
<organism evidence="4 5">
    <name type="scientific">Thermoproteus tenax (strain ATCC 35583 / DSM 2078 / JCM 9277 / NBRC 100435 / Kra 1)</name>
    <dbReference type="NCBI Taxonomy" id="768679"/>
    <lineage>
        <taxon>Archaea</taxon>
        <taxon>Thermoproteota</taxon>
        <taxon>Thermoprotei</taxon>
        <taxon>Thermoproteales</taxon>
        <taxon>Thermoproteaceae</taxon>
        <taxon>Thermoproteus</taxon>
    </lineage>
</organism>
<dbReference type="HAMAP" id="MF_00359">
    <property type="entry name" value="Ribosomal_eS1"/>
    <property type="match status" value="1"/>
</dbReference>
<sequence length="221" mass="24674">MAERQQATQQEKVVISKKDVWATKRWYTVYTPSYLGGAAVAEVPASEASKLLARTLEISFFDLTKDISHLPIKIKLQINRVDGSNAYTRFKGLELSRDYLRSLIRKGTSKVVAHIDVATRDGWRLRFTILGITAFKTSASRKSAIRKAFSSVVAQKVPSLDIDALLKEVLQGAFAADLFLAAKKIYPMRKVEVAKIKVLAYPKTEGIAEVQKEAEVERATQ</sequence>
<keyword evidence="5" id="KW-1185">Reference proteome</keyword>
<gene>
    <name evidence="3 4" type="primary">rps3ae</name>
    <name evidence="4" type="ordered locus">TTX_0716</name>
</gene>
<dbReference type="HOGENOM" id="CLU_062507_1_0_2"/>
<reference evidence="4 5" key="1">
    <citation type="journal article" date="2011" name="PLoS ONE">
        <title>The complete genome sequence of Thermoproteus tenax: a physiologically versatile member of the Crenarchaeota.</title>
        <authorList>
            <person name="Siebers B."/>
            <person name="Zaparty M."/>
            <person name="Raddatz G."/>
            <person name="Tjaden B."/>
            <person name="Albers S.V."/>
            <person name="Bell S.D."/>
            <person name="Blombach F."/>
            <person name="Kletzin A."/>
            <person name="Kyrpides N."/>
            <person name="Lanz C."/>
            <person name="Plagens A."/>
            <person name="Rampp M."/>
            <person name="Rosinus A."/>
            <person name="von Jan M."/>
            <person name="Makarova K.S."/>
            <person name="Klenk H.P."/>
            <person name="Schuster S.C."/>
            <person name="Hensel R."/>
        </authorList>
    </citation>
    <scope>NUCLEOTIDE SEQUENCE [LARGE SCALE GENOMIC DNA]</scope>
    <source>
        <strain evidence="5">ATCC 35583 / DSM 2078 / JCM 9277 / NBRC 100435 / Kra 1</strain>
    </source>
</reference>
<name>G4RP78_THETK</name>
<dbReference type="NCBIfam" id="NF003142">
    <property type="entry name" value="PRK04057.1"/>
    <property type="match status" value="1"/>
</dbReference>
<dbReference type="PaxDb" id="768679-TTX_0716"/>
<dbReference type="Proteomes" id="UP000002654">
    <property type="component" value="Chromosome"/>
</dbReference>
<dbReference type="STRING" id="768679.TTX_0716"/>
<dbReference type="EMBL" id="FN869859">
    <property type="protein sequence ID" value="CCC81373.1"/>
    <property type="molecule type" value="Genomic_DNA"/>
</dbReference>
<protein>
    <recommendedName>
        <fullName evidence="3">Small ribosomal subunit protein eS1</fullName>
    </recommendedName>
</protein>
<keyword evidence="1 3" id="KW-0689">Ribosomal protein</keyword>
<evidence type="ECO:0000256" key="3">
    <source>
        <dbReference type="HAMAP-Rule" id="MF_00359"/>
    </source>
</evidence>
<evidence type="ECO:0000256" key="2">
    <source>
        <dbReference type="ARBA" id="ARBA00023274"/>
    </source>
</evidence>
<dbReference type="OrthoDB" id="30639at2157"/>
<dbReference type="GO" id="GO:0003735">
    <property type="term" value="F:structural constituent of ribosome"/>
    <property type="evidence" value="ECO:0007669"/>
    <property type="project" value="InterPro"/>
</dbReference>